<accession>A0A1H1GDN9</accession>
<dbReference type="AlphaFoldDB" id="A0A1H1GDN9"/>
<proteinExistence type="predicted"/>
<feature type="region of interest" description="Disordered" evidence="1">
    <location>
        <begin position="122"/>
        <end position="151"/>
    </location>
</feature>
<organism evidence="2 3">
    <name type="scientific">Actinopolyspora saharensis</name>
    <dbReference type="NCBI Taxonomy" id="995062"/>
    <lineage>
        <taxon>Bacteria</taxon>
        <taxon>Bacillati</taxon>
        <taxon>Actinomycetota</taxon>
        <taxon>Actinomycetes</taxon>
        <taxon>Actinopolysporales</taxon>
        <taxon>Actinopolysporaceae</taxon>
        <taxon>Actinopolyspora</taxon>
    </lineage>
</organism>
<feature type="compositionally biased region" description="Basic and acidic residues" evidence="1">
    <location>
        <begin position="215"/>
        <end position="226"/>
    </location>
</feature>
<sequence>MSGFVTHLIVALLAGAFGTLLGLSFRRSSSEPTRARRARQRTSPAAEAVPSSEQRASRHRNRDRWLCELNRCEQAVRRAVRAADTVSSQPVRRGLRQVVHRMDAELPTMRTLVELGREFDSAAAEAEPGAGGVAPAEQDSSERRATSWRLHRRAREASAEFTSFADRLTEVVAELNAEGDPEHAQTRISGLRERFPLLPSMSEILTARQERRRPRSAEDELLSETR</sequence>
<dbReference type="Proteomes" id="UP000199301">
    <property type="component" value="Unassembled WGS sequence"/>
</dbReference>
<gene>
    <name evidence="2" type="ORF">SAMN04489718_3590</name>
</gene>
<evidence type="ECO:0000313" key="3">
    <source>
        <dbReference type="Proteomes" id="UP000199301"/>
    </source>
</evidence>
<feature type="compositionally biased region" description="Low complexity" evidence="1">
    <location>
        <begin position="122"/>
        <end position="137"/>
    </location>
</feature>
<name>A0A1H1GDN9_9ACTN</name>
<dbReference type="EMBL" id="FNKO01000002">
    <property type="protein sequence ID" value="SDR11364.1"/>
    <property type="molecule type" value="Genomic_DNA"/>
</dbReference>
<protein>
    <submittedName>
        <fullName evidence="2">Uncharacterized protein</fullName>
    </submittedName>
</protein>
<evidence type="ECO:0000256" key="1">
    <source>
        <dbReference type="SAM" id="MobiDB-lite"/>
    </source>
</evidence>
<evidence type="ECO:0000313" key="2">
    <source>
        <dbReference type="EMBL" id="SDR11364.1"/>
    </source>
</evidence>
<feature type="region of interest" description="Disordered" evidence="1">
    <location>
        <begin position="28"/>
        <end position="60"/>
    </location>
</feature>
<feature type="region of interest" description="Disordered" evidence="1">
    <location>
        <begin position="205"/>
        <end position="226"/>
    </location>
</feature>
<keyword evidence="3" id="KW-1185">Reference proteome</keyword>
<reference evidence="3" key="1">
    <citation type="submission" date="2016-10" db="EMBL/GenBank/DDBJ databases">
        <authorList>
            <person name="Varghese N."/>
            <person name="Submissions S."/>
        </authorList>
    </citation>
    <scope>NUCLEOTIDE SEQUENCE [LARGE SCALE GENOMIC DNA]</scope>
    <source>
        <strain evidence="3">DSM 45459</strain>
    </source>
</reference>